<protein>
    <submittedName>
        <fullName evidence="1">Uncharacterized protein</fullName>
    </submittedName>
</protein>
<proteinExistence type="predicted"/>
<dbReference type="Gene3D" id="3.20.20.210">
    <property type="match status" value="1"/>
</dbReference>
<accession>A0AAE0WPA4</accession>
<dbReference type="Proteomes" id="UP001274830">
    <property type="component" value="Unassembled WGS sequence"/>
</dbReference>
<dbReference type="SUPFAM" id="SSF51726">
    <property type="entry name" value="UROD/MetE-like"/>
    <property type="match status" value="1"/>
</dbReference>
<dbReference type="EMBL" id="JAUTXT010000014">
    <property type="protein sequence ID" value="KAK3675480.1"/>
    <property type="molecule type" value="Genomic_DNA"/>
</dbReference>
<evidence type="ECO:0000313" key="2">
    <source>
        <dbReference type="Proteomes" id="UP001274830"/>
    </source>
</evidence>
<evidence type="ECO:0000313" key="1">
    <source>
        <dbReference type="EMBL" id="KAK3675480.1"/>
    </source>
</evidence>
<name>A0AAE0WPA4_9PEZI</name>
<dbReference type="InterPro" id="IPR038071">
    <property type="entry name" value="UROD/MetE-like_sf"/>
</dbReference>
<gene>
    <name evidence="1" type="ORF">LTR78_004563</name>
</gene>
<sequence>MNAAPAVRGCHMVGSVPLPDTESVLRQCTEGQPNRLKRIPDGETGFRNLFTFWQAACFQASPDLAVKFELNKPVLSGDFTPEEVDAGIEKLRKAGPLDTKYDAVAIESYATFKTLKDEGVLSKNTRFQVSLATPPNVLTPFVQALFISKVEPLYQDALYRSMQKIQDAIPHDQLAIQVDLAIDTAFWEGFAWLKPWFGDGNIEKVKDYIIDYVIRMIGQVHEDVELGLHNCYGDMEHRHFFEPESLEQLAERSLRIFDKTPHKINFFHAPVPLSALDKLDSYLEPLKQLIPKFKQHDTDLYLGVVHFDNAAATEKMVAAATKVLGDYPFGIGTECGWGRTPPEQIKDIMKLTTASCGPVS</sequence>
<dbReference type="AlphaFoldDB" id="A0AAE0WPA4"/>
<reference evidence="1" key="1">
    <citation type="submission" date="2023-07" db="EMBL/GenBank/DDBJ databases">
        <title>Black Yeasts Isolated from many extreme environments.</title>
        <authorList>
            <person name="Coleine C."/>
            <person name="Stajich J.E."/>
            <person name="Selbmann L."/>
        </authorList>
    </citation>
    <scope>NUCLEOTIDE SEQUENCE</scope>
    <source>
        <strain evidence="1">CCFEE 5485</strain>
    </source>
</reference>
<comment type="caution">
    <text evidence="1">The sequence shown here is derived from an EMBL/GenBank/DDBJ whole genome shotgun (WGS) entry which is preliminary data.</text>
</comment>
<organism evidence="1 2">
    <name type="scientific">Recurvomyces mirabilis</name>
    <dbReference type="NCBI Taxonomy" id="574656"/>
    <lineage>
        <taxon>Eukaryota</taxon>
        <taxon>Fungi</taxon>
        <taxon>Dikarya</taxon>
        <taxon>Ascomycota</taxon>
        <taxon>Pezizomycotina</taxon>
        <taxon>Dothideomycetes</taxon>
        <taxon>Dothideomycetidae</taxon>
        <taxon>Mycosphaerellales</taxon>
        <taxon>Teratosphaeriaceae</taxon>
        <taxon>Recurvomyces</taxon>
    </lineage>
</organism>
<keyword evidence="2" id="KW-1185">Reference proteome</keyword>